<reference evidence="1 2" key="1">
    <citation type="submission" date="2014-11" db="EMBL/GenBank/DDBJ databases">
        <title>Genetic blueprint of the zoonotic pathogen Toxocara canis.</title>
        <authorList>
            <person name="Zhu X.-Q."/>
            <person name="Korhonen P.K."/>
            <person name="Cai H."/>
            <person name="Young N.D."/>
            <person name="Nejsum P."/>
            <person name="von Samson-Himmelstjerna G."/>
            <person name="Boag P.R."/>
            <person name="Tan P."/>
            <person name="Li Q."/>
            <person name="Min J."/>
            <person name="Yang Y."/>
            <person name="Wang X."/>
            <person name="Fang X."/>
            <person name="Hall R.S."/>
            <person name="Hofmann A."/>
            <person name="Sternberg P.W."/>
            <person name="Jex A.R."/>
            <person name="Gasser R.B."/>
        </authorList>
    </citation>
    <scope>NUCLEOTIDE SEQUENCE [LARGE SCALE GENOMIC DNA]</scope>
    <source>
        <strain evidence="1">PN_DK_2014</strain>
    </source>
</reference>
<dbReference type="Proteomes" id="UP000031036">
    <property type="component" value="Unassembled WGS sequence"/>
</dbReference>
<dbReference type="EMBL" id="JPKZ01001678">
    <property type="protein sequence ID" value="KHN80766.1"/>
    <property type="molecule type" value="Genomic_DNA"/>
</dbReference>
<keyword evidence="2" id="KW-1185">Reference proteome</keyword>
<organism evidence="1 2">
    <name type="scientific">Toxocara canis</name>
    <name type="common">Canine roundworm</name>
    <dbReference type="NCBI Taxonomy" id="6265"/>
    <lineage>
        <taxon>Eukaryota</taxon>
        <taxon>Metazoa</taxon>
        <taxon>Ecdysozoa</taxon>
        <taxon>Nematoda</taxon>
        <taxon>Chromadorea</taxon>
        <taxon>Rhabditida</taxon>
        <taxon>Spirurina</taxon>
        <taxon>Ascaridomorpha</taxon>
        <taxon>Ascaridoidea</taxon>
        <taxon>Toxocaridae</taxon>
        <taxon>Toxocara</taxon>
    </lineage>
</organism>
<accession>A0A0B2VB80</accession>
<evidence type="ECO:0000313" key="1">
    <source>
        <dbReference type="EMBL" id="KHN80766.1"/>
    </source>
</evidence>
<dbReference type="AlphaFoldDB" id="A0A0B2VB80"/>
<evidence type="ECO:0000313" key="2">
    <source>
        <dbReference type="Proteomes" id="UP000031036"/>
    </source>
</evidence>
<comment type="caution">
    <text evidence="1">The sequence shown here is derived from an EMBL/GenBank/DDBJ whole genome shotgun (WGS) entry which is preliminary data.</text>
</comment>
<name>A0A0B2VB80_TOXCA</name>
<sequence>MSRKFTSSCRCVAADRAKAHRSQDHNERRILLNACMQTDPYWATGVTDSKLVTGDGTFKGDQFIFILVEVFVWMQLLNAQFQQNDRSTRTSMQTLLLSFLRNSCDPLLDCSFTRIRTACQSVQCMVVCKSSISE</sequence>
<protein>
    <submittedName>
        <fullName evidence="1">Uncharacterized protein</fullName>
    </submittedName>
</protein>
<proteinExistence type="predicted"/>
<gene>
    <name evidence="1" type="ORF">Tcan_09846</name>
</gene>